<feature type="compositionally biased region" description="Polar residues" evidence="1">
    <location>
        <begin position="892"/>
        <end position="921"/>
    </location>
</feature>
<feature type="region of interest" description="Disordered" evidence="1">
    <location>
        <begin position="120"/>
        <end position="204"/>
    </location>
</feature>
<feature type="compositionally biased region" description="Low complexity" evidence="1">
    <location>
        <begin position="1015"/>
        <end position="1027"/>
    </location>
</feature>
<feature type="compositionally biased region" description="Polar residues" evidence="1">
    <location>
        <begin position="378"/>
        <end position="400"/>
    </location>
</feature>
<feature type="compositionally biased region" description="Low complexity" evidence="1">
    <location>
        <begin position="1061"/>
        <end position="1073"/>
    </location>
</feature>
<dbReference type="Proteomes" id="UP000042958">
    <property type="component" value="Unassembled WGS sequence"/>
</dbReference>
<evidence type="ECO:0008006" key="4">
    <source>
        <dbReference type="Google" id="ProtNLM"/>
    </source>
</evidence>
<organism evidence="2 3">
    <name type="scientific">Penicillium brasilianum</name>
    <dbReference type="NCBI Taxonomy" id="104259"/>
    <lineage>
        <taxon>Eukaryota</taxon>
        <taxon>Fungi</taxon>
        <taxon>Dikarya</taxon>
        <taxon>Ascomycota</taxon>
        <taxon>Pezizomycotina</taxon>
        <taxon>Eurotiomycetes</taxon>
        <taxon>Eurotiomycetidae</taxon>
        <taxon>Eurotiales</taxon>
        <taxon>Aspergillaceae</taxon>
        <taxon>Penicillium</taxon>
    </lineage>
</organism>
<sequence length="1300" mass="140433">MYSCQVTHRPPKALPQLAGHLRSRDLQDVDCVADLQPAVSYDNLAAQRDSDMSNGENDFDWLQNFFPEWREEEQRQRNRNNGGPDQDHQLNPYPAFADAAQVAQAAYTVYVRFHHSQSPQARTVQMSQRGQPPAQYHQGMDQTLSRSQLHRHSQYEQPQQQQRPELLLQQPFQQQIQQEPLRQPQKQPNNQAEHPARHQAEQQALQQSQIYEPYRTQHQPLLQPPQNNGDQLQQYYREAQHQHQTQVQSSSRPHQHRTQPPPQQYMRPFDVNPSASYYHRSSTSLAPTRSPVQQSASGPSRTVLQSPVVAHSGLNTGESSRNSTPMNSQQQEPKPRPKAHPLAPGQSQASSKQLEVLNSGYSLEDAALLKPTKAPAVSHSQPSPKPVTSTGGLASVSVPTPASMPMSAPTQARTSGSPPVVKFTPAAVATDRSSTGASTTPTSSGSPPVHALNYAIPPALRVYATPQMHRAYTPPQPVKEPAFSQLPAQIPRSTSAPSVPPITSKPTAPVPQPPKPAVPPQATAQIDNFTPFVPASTPTVSASSTNGGNSPLSSQARLAGDERKRGSPRLYPNIVGPVNQSAGFGKLVDRWRMHSHPSPSSNGSPHQYQPGLSGLPNFQNIAPAPATGLAPAPPPAWRSPSNAAYPTSGPTPRRKKALVPTSDRFAMVPRASLSQTQAPTGASGYNPPSNIAPITARPADQNSPRSLQPPPASQPPAAKIRKLDDGSRQAVTPSKTLDLARYARQSPSRKHIAYRSDIVEQVKISDVLVKTAYDPATIARDILIVADKHPTEKGLNHHLQILRPNFRAVDYTSDLATFRWELVDPYVHYPPGVEEAIARAQQMSTTSASGLVPTARPPNLPLNYTGSASPDEPHLSARDAPTAPLARPAESRSVNSTSTGNIRTAATGAGTSSYIQKSSDPSGPGLINSALINSALTSSGKTGAEVTRTGAISTNVAPSYHAHPPRLTSPAPPTSSQKATPIPPSAVRLNSFGALPFKAPSPLRPTAQPLPPSISVASQPSVSTPVSTPFPAPPPQSSPRKPVKSATVPLSSSQSAAVARSPSKTPKTPSQSPRGKDPRQSSLPKDLPEPQVVISISPGAMAALKKKPARPYQTDVQVEVAIDNRPTPEYQVFQCKWTGCKAELHNLQAIQTHIVGVHIPHHIVCGWGDCTDEKPRPASEMWEHVQVNHIQPLAWQLGDGPSVSVTAADGYELPKMFSQERNDTMTLPADRDSVKIFSRIHGTQTSKQKAQLMEEAGRQWKEGAGPDTDVSDRPLSTPTRLLASSHTETAYTMSDIQVVI</sequence>
<protein>
    <recommendedName>
        <fullName evidence="4">C2H2-type domain-containing protein</fullName>
    </recommendedName>
</protein>
<accession>A0A0F7TQB7</accession>
<feature type="compositionally biased region" description="Polar residues" evidence="1">
    <location>
        <begin position="120"/>
        <end position="130"/>
    </location>
</feature>
<feature type="region of interest" description="Disordered" evidence="1">
    <location>
        <begin position="489"/>
        <end position="733"/>
    </location>
</feature>
<feature type="region of interest" description="Disordered" evidence="1">
    <location>
        <begin position="844"/>
        <end position="922"/>
    </location>
</feature>
<feature type="compositionally biased region" description="Polar residues" evidence="1">
    <location>
        <begin position="546"/>
        <end position="556"/>
    </location>
</feature>
<feature type="region of interest" description="Disordered" evidence="1">
    <location>
        <begin position="238"/>
        <end position="352"/>
    </location>
</feature>
<proteinExistence type="predicted"/>
<feature type="compositionally biased region" description="Polar residues" evidence="1">
    <location>
        <begin position="273"/>
        <end position="305"/>
    </location>
</feature>
<feature type="region of interest" description="Disordered" evidence="1">
    <location>
        <begin position="372"/>
        <end position="450"/>
    </location>
</feature>
<feature type="compositionally biased region" description="Low complexity" evidence="1">
    <location>
        <begin position="155"/>
        <end position="188"/>
    </location>
</feature>
<feature type="region of interest" description="Disordered" evidence="1">
    <location>
        <begin position="956"/>
        <end position="1089"/>
    </location>
</feature>
<dbReference type="OrthoDB" id="5424797at2759"/>
<reference evidence="3" key="1">
    <citation type="journal article" date="2015" name="Genome Announc.">
        <title>Draft genome sequence of the fungus Penicillium brasilianum MG11.</title>
        <authorList>
            <person name="Horn F."/>
            <person name="Linde J."/>
            <person name="Mattern D.J."/>
            <person name="Walther G."/>
            <person name="Guthke R."/>
            <person name="Brakhage A.A."/>
            <person name="Valiante V."/>
        </authorList>
    </citation>
    <scope>NUCLEOTIDE SEQUENCE [LARGE SCALE GENOMIC DNA]</scope>
    <source>
        <strain evidence="3">MG11</strain>
    </source>
</reference>
<feature type="region of interest" description="Disordered" evidence="1">
    <location>
        <begin position="71"/>
        <end position="92"/>
    </location>
</feature>
<feature type="compositionally biased region" description="Pro residues" evidence="1">
    <location>
        <begin position="508"/>
        <end position="519"/>
    </location>
</feature>
<feature type="compositionally biased region" description="Low complexity" evidence="1">
    <location>
        <begin position="433"/>
        <end position="448"/>
    </location>
</feature>
<feature type="compositionally biased region" description="Low complexity" evidence="1">
    <location>
        <begin position="242"/>
        <end position="252"/>
    </location>
</feature>
<dbReference type="STRING" id="104259.A0A0F7TQB7"/>
<feature type="compositionally biased region" description="Polar residues" evidence="1">
    <location>
        <begin position="313"/>
        <end position="332"/>
    </location>
</feature>
<name>A0A0F7TQB7_PENBI</name>
<feature type="compositionally biased region" description="Polar residues" evidence="1">
    <location>
        <begin position="408"/>
        <end position="417"/>
    </location>
</feature>
<evidence type="ECO:0000313" key="2">
    <source>
        <dbReference type="EMBL" id="CEJ57986.1"/>
    </source>
</evidence>
<feature type="compositionally biased region" description="Low complexity" evidence="1">
    <location>
        <begin position="596"/>
        <end position="606"/>
    </location>
</feature>
<evidence type="ECO:0000256" key="1">
    <source>
        <dbReference type="SAM" id="MobiDB-lite"/>
    </source>
</evidence>
<keyword evidence="3" id="KW-1185">Reference proteome</keyword>
<gene>
    <name evidence="2" type="ORF">PMG11_06659</name>
</gene>
<dbReference type="EMBL" id="CDHK01000006">
    <property type="protein sequence ID" value="CEJ57986.1"/>
    <property type="molecule type" value="Genomic_DNA"/>
</dbReference>
<evidence type="ECO:0000313" key="3">
    <source>
        <dbReference type="Proteomes" id="UP000042958"/>
    </source>
</evidence>
<feature type="compositionally biased region" description="Low complexity" evidence="1">
    <location>
        <begin position="533"/>
        <end position="545"/>
    </location>
</feature>
<feature type="compositionally biased region" description="Pro residues" evidence="1">
    <location>
        <begin position="1028"/>
        <end position="1037"/>
    </location>
</feature>